<comment type="caution">
    <text evidence="1">The sequence shown here is derived from an EMBL/GenBank/DDBJ whole genome shotgun (WGS) entry which is preliminary data.</text>
</comment>
<evidence type="ECO:0000313" key="1">
    <source>
        <dbReference type="EMBL" id="MBM0106029.1"/>
    </source>
</evidence>
<dbReference type="RefSeq" id="WP_203168100.1">
    <property type="nucleotide sequence ID" value="NZ_JAEVLS010000003.1"/>
</dbReference>
<sequence length="73" mass="8469">MAKVRTKAIISKPAPWWLMQGDEECPACGELYIYELEFRCPECDTISCLHCRRRHSDGRWMCVSCAESDKETP</sequence>
<accession>A0ABS1WYG3</accession>
<dbReference type="InterPro" id="IPR013083">
    <property type="entry name" value="Znf_RING/FYVE/PHD"/>
</dbReference>
<proteinExistence type="predicted"/>
<keyword evidence="2" id="KW-1185">Reference proteome</keyword>
<dbReference type="Proteomes" id="UP000661077">
    <property type="component" value="Unassembled WGS sequence"/>
</dbReference>
<protein>
    <submittedName>
        <fullName evidence="1">Uncharacterized protein</fullName>
    </submittedName>
</protein>
<dbReference type="Gene3D" id="3.30.40.10">
    <property type="entry name" value="Zinc/RING finger domain, C3HC4 (zinc finger)"/>
    <property type="match status" value="1"/>
</dbReference>
<gene>
    <name evidence="1" type="ORF">JM946_14950</name>
</gene>
<name>A0ABS1WYG3_9GAMM</name>
<reference evidence="1 2" key="1">
    <citation type="journal article" date="2021" name="Int. J. Syst. Evol. Microbiol.">
        <title>Steroidobacter gossypii sp. nov., isolated from soil of cotton cropping field.</title>
        <authorList>
            <person name="Huang R."/>
            <person name="Yang S."/>
            <person name="Zhen C."/>
            <person name="Liu W."/>
        </authorList>
    </citation>
    <scope>NUCLEOTIDE SEQUENCE [LARGE SCALE GENOMIC DNA]</scope>
    <source>
        <strain evidence="1 2">S1-65</strain>
    </source>
</reference>
<organism evidence="1 2">
    <name type="scientific">Steroidobacter gossypii</name>
    <dbReference type="NCBI Taxonomy" id="2805490"/>
    <lineage>
        <taxon>Bacteria</taxon>
        <taxon>Pseudomonadati</taxon>
        <taxon>Pseudomonadota</taxon>
        <taxon>Gammaproteobacteria</taxon>
        <taxon>Steroidobacterales</taxon>
        <taxon>Steroidobacteraceae</taxon>
        <taxon>Steroidobacter</taxon>
    </lineage>
</organism>
<evidence type="ECO:0000313" key="2">
    <source>
        <dbReference type="Proteomes" id="UP000661077"/>
    </source>
</evidence>
<dbReference type="EMBL" id="JAEVLS010000003">
    <property type="protein sequence ID" value="MBM0106029.1"/>
    <property type="molecule type" value="Genomic_DNA"/>
</dbReference>